<feature type="domain" description="EGF-like" evidence="2">
    <location>
        <begin position="29"/>
        <end position="68"/>
    </location>
</feature>
<evidence type="ECO:0000313" key="4">
    <source>
        <dbReference type="Proteomes" id="UP000007110"/>
    </source>
</evidence>
<dbReference type="EnsemblMetazoa" id="XM_030980057">
    <property type="protein sequence ID" value="XP_030835917"/>
    <property type="gene ID" value="LOC115921825"/>
</dbReference>
<reference evidence="4" key="1">
    <citation type="submission" date="2015-02" db="EMBL/GenBank/DDBJ databases">
        <title>Genome sequencing for Strongylocentrotus purpuratus.</title>
        <authorList>
            <person name="Murali S."/>
            <person name="Liu Y."/>
            <person name="Vee V."/>
            <person name="English A."/>
            <person name="Wang M."/>
            <person name="Skinner E."/>
            <person name="Han Y."/>
            <person name="Muzny D.M."/>
            <person name="Worley K.C."/>
            <person name="Gibbs R.A."/>
        </authorList>
    </citation>
    <scope>NUCLEOTIDE SEQUENCE</scope>
</reference>
<comment type="caution">
    <text evidence="1">Lacks conserved residue(s) required for the propagation of feature annotation.</text>
</comment>
<organism evidence="3 4">
    <name type="scientific">Strongylocentrotus purpuratus</name>
    <name type="common">Purple sea urchin</name>
    <dbReference type="NCBI Taxonomy" id="7668"/>
    <lineage>
        <taxon>Eukaryota</taxon>
        <taxon>Metazoa</taxon>
        <taxon>Echinodermata</taxon>
        <taxon>Eleutherozoa</taxon>
        <taxon>Echinozoa</taxon>
        <taxon>Echinoidea</taxon>
        <taxon>Euechinoidea</taxon>
        <taxon>Echinacea</taxon>
        <taxon>Camarodonta</taxon>
        <taxon>Echinidea</taxon>
        <taxon>Strongylocentrotidae</taxon>
        <taxon>Strongylocentrotus</taxon>
    </lineage>
</organism>
<name>A0A7M7SW72_STRPU</name>
<dbReference type="InterPro" id="IPR000742">
    <property type="entry name" value="EGF"/>
</dbReference>
<evidence type="ECO:0000259" key="2">
    <source>
        <dbReference type="PROSITE" id="PS50026"/>
    </source>
</evidence>
<dbReference type="SUPFAM" id="SSF57196">
    <property type="entry name" value="EGF/Laminin"/>
    <property type="match status" value="1"/>
</dbReference>
<dbReference type="Proteomes" id="UP000007110">
    <property type="component" value="Unassembled WGS sequence"/>
</dbReference>
<dbReference type="InParanoid" id="A0A7M7SW72"/>
<keyword evidence="1" id="KW-1015">Disulfide bond</keyword>
<reference evidence="3" key="2">
    <citation type="submission" date="2021-01" db="UniProtKB">
        <authorList>
            <consortium name="EnsemblMetazoa"/>
        </authorList>
    </citation>
    <scope>IDENTIFICATION</scope>
</reference>
<protein>
    <recommendedName>
        <fullName evidence="2">EGF-like domain-containing protein</fullName>
    </recommendedName>
</protein>
<dbReference type="PROSITE" id="PS01186">
    <property type="entry name" value="EGF_2"/>
    <property type="match status" value="1"/>
</dbReference>
<evidence type="ECO:0000313" key="3">
    <source>
        <dbReference type="EnsemblMetazoa" id="XP_030835917"/>
    </source>
</evidence>
<dbReference type="Pfam" id="PF00008">
    <property type="entry name" value="EGF"/>
    <property type="match status" value="1"/>
</dbReference>
<dbReference type="SMART" id="SM00181">
    <property type="entry name" value="EGF"/>
    <property type="match status" value="1"/>
</dbReference>
<dbReference type="Gene3D" id="2.10.25.10">
    <property type="entry name" value="Laminin"/>
    <property type="match status" value="1"/>
</dbReference>
<feature type="disulfide bond" evidence="1">
    <location>
        <begin position="58"/>
        <end position="67"/>
    </location>
</feature>
<dbReference type="PROSITE" id="PS50026">
    <property type="entry name" value="EGF_3"/>
    <property type="match status" value="1"/>
</dbReference>
<evidence type="ECO:0000256" key="1">
    <source>
        <dbReference type="PROSITE-ProRule" id="PRU00076"/>
    </source>
</evidence>
<keyword evidence="1" id="KW-0245">EGF-like domain</keyword>
<keyword evidence="4" id="KW-1185">Reference proteome</keyword>
<proteinExistence type="predicted"/>
<dbReference type="CDD" id="cd00054">
    <property type="entry name" value="EGF_CA"/>
    <property type="match status" value="1"/>
</dbReference>
<accession>A0A7M7SW72</accession>
<dbReference type="AlphaFoldDB" id="A0A7M7SW72"/>
<sequence>MAVKGVVFDRKSTETADDPKILICNSPNAEYFCSPNPCRNGGTCMGSPGHTPAYTCQCDLGYDDTDCDVSVQLLIVNPDKTGLWVANISDFVFSSFIELGDSARIGNVYFDDGVDALYWGNLATPDWSIFLRQMTFDILMVKLGMPNRTLLSNKHEALYPCLTMDVKKQELYWAEYLTGYRRRTVGEEEALYGIVSDLGKIPGSVNPSRCVIDQQRRYFYAIGFIMGSNNLAITRFHLDSWHSEIISSDVGSPSMYGLTIDEKGE</sequence>
<dbReference type="RefSeq" id="XP_030835917.1">
    <property type="nucleotide sequence ID" value="XM_030980057.1"/>
</dbReference>
<dbReference type="KEGG" id="spu:115921825"/>
<dbReference type="GeneID" id="115921825"/>